<evidence type="ECO:0000256" key="3">
    <source>
        <dbReference type="ARBA" id="ARBA00023172"/>
    </source>
</evidence>
<dbReference type="InterPro" id="IPR011010">
    <property type="entry name" value="DNA_brk_join_enz"/>
</dbReference>
<dbReference type="GO" id="GO:0006310">
    <property type="term" value="P:DNA recombination"/>
    <property type="evidence" value="ECO:0007669"/>
    <property type="project" value="UniProtKB-KW"/>
</dbReference>
<dbReference type="KEGG" id="pani:DCO16_07695"/>
<comment type="similarity">
    <text evidence="1">Belongs to the 'phage' integrase family.</text>
</comment>
<dbReference type="InterPro" id="IPR002104">
    <property type="entry name" value="Integrase_catalytic"/>
</dbReference>
<dbReference type="Proteomes" id="UP000500806">
    <property type="component" value="Chromosome"/>
</dbReference>
<keyword evidence="6" id="KW-1185">Reference proteome</keyword>
<dbReference type="Pfam" id="PF13356">
    <property type="entry name" value="Arm-DNA-bind_3"/>
    <property type="match status" value="1"/>
</dbReference>
<dbReference type="SUPFAM" id="SSF56349">
    <property type="entry name" value="DNA breaking-rejoining enzymes"/>
    <property type="match status" value="1"/>
</dbReference>
<evidence type="ECO:0000256" key="2">
    <source>
        <dbReference type="ARBA" id="ARBA00022908"/>
    </source>
</evidence>
<evidence type="ECO:0000259" key="4">
    <source>
        <dbReference type="PROSITE" id="PS51898"/>
    </source>
</evidence>
<dbReference type="GO" id="GO:0003677">
    <property type="term" value="F:DNA binding"/>
    <property type="evidence" value="ECO:0007669"/>
    <property type="project" value="InterPro"/>
</dbReference>
<keyword evidence="3" id="KW-0233">DNA recombination</keyword>
<dbReference type="InterPro" id="IPR025166">
    <property type="entry name" value="Integrase_DNA_bind_dom"/>
</dbReference>
<sequence length="439" mass="50103">MASSKLSLTVGRIASLEYDLDVKGLPKNTYYWDSKTPNLGIIVTPKKTKSFIFETWFNGKNLRITLGRTDSWSIPDAQAEARRLKVLTDKGIDPRDERTEIDEKAKAKRIKATIALVAWDEYIKARSPNWGDRHLADHLDMVREGGEKVTRGLKMNQPKVKEVGILRPLLSLPLNEISRERVQSWLKSEVAKRPARVRIALSALKAFTTWCGDHPSYQKVVRLDACDRLTKELPAKKAKDDCLQKEQIKTWFDAIQKIKNPVIKSYLQILLLTGARRNELAGMRWVDVDLVWNTAIIRDKVEGTRQIPITPYVGQLLAEIPRVNEYVFPSPTAKSGRITEPRIAHNQALEETNLPDMSIHGLRRSFGTLAEWVECPAGISAQIMGHKPSAIAEKHYRRRPIDLLRQWHSKIEEFILNEAGIRQPKVGVVNMRALDYDLR</sequence>
<accession>A0A6M9PU12</accession>
<reference evidence="5 6" key="1">
    <citation type="submission" date="2018-04" db="EMBL/GenBank/DDBJ databases">
        <title>Polynucleobacter sp. LimPoW16 genome.</title>
        <authorList>
            <person name="Hahn M.W."/>
        </authorList>
    </citation>
    <scope>NUCLEOTIDE SEQUENCE [LARGE SCALE GENOMIC DNA]</scope>
    <source>
        <strain evidence="5 6">LimPoW16</strain>
    </source>
</reference>
<dbReference type="PROSITE" id="PS51898">
    <property type="entry name" value="TYR_RECOMBINASE"/>
    <property type="match status" value="1"/>
</dbReference>
<dbReference type="AlphaFoldDB" id="A0A6M9PU12"/>
<dbReference type="PANTHER" id="PTHR30629:SF6">
    <property type="entry name" value="PROPHAGE INTEGRASE INTA-RELATED"/>
    <property type="match status" value="1"/>
</dbReference>
<organism evidence="5 6">
    <name type="scientific">Polynucleobacter antarcticus</name>
    <dbReference type="NCBI Taxonomy" id="1743162"/>
    <lineage>
        <taxon>Bacteria</taxon>
        <taxon>Pseudomonadati</taxon>
        <taxon>Pseudomonadota</taxon>
        <taxon>Betaproteobacteria</taxon>
        <taxon>Burkholderiales</taxon>
        <taxon>Burkholderiaceae</taxon>
        <taxon>Polynucleobacter</taxon>
    </lineage>
</organism>
<gene>
    <name evidence="5" type="ORF">DCO16_07695</name>
</gene>
<dbReference type="Gene3D" id="1.10.443.10">
    <property type="entry name" value="Intergrase catalytic core"/>
    <property type="match status" value="1"/>
</dbReference>
<evidence type="ECO:0000256" key="1">
    <source>
        <dbReference type="ARBA" id="ARBA00008857"/>
    </source>
</evidence>
<proteinExistence type="inferred from homology"/>
<dbReference type="InterPro" id="IPR050808">
    <property type="entry name" value="Phage_Integrase"/>
</dbReference>
<dbReference type="Gene3D" id="3.30.160.390">
    <property type="entry name" value="Integrase, DNA-binding domain"/>
    <property type="match status" value="1"/>
</dbReference>
<dbReference type="InterPro" id="IPR038488">
    <property type="entry name" value="Integrase_DNA-bd_sf"/>
</dbReference>
<evidence type="ECO:0000313" key="6">
    <source>
        <dbReference type="Proteomes" id="UP000500806"/>
    </source>
</evidence>
<dbReference type="GO" id="GO:0015074">
    <property type="term" value="P:DNA integration"/>
    <property type="evidence" value="ECO:0007669"/>
    <property type="project" value="UniProtKB-KW"/>
</dbReference>
<dbReference type="PANTHER" id="PTHR30629">
    <property type="entry name" value="PROPHAGE INTEGRASE"/>
    <property type="match status" value="1"/>
</dbReference>
<name>A0A6M9PU12_9BURK</name>
<feature type="domain" description="Tyr recombinase" evidence="4">
    <location>
        <begin position="238"/>
        <end position="409"/>
    </location>
</feature>
<keyword evidence="2" id="KW-0229">DNA integration</keyword>
<dbReference type="RefSeq" id="WP_173943106.1">
    <property type="nucleotide sequence ID" value="NZ_CBCSCD010000001.1"/>
</dbReference>
<dbReference type="EMBL" id="CP028941">
    <property type="protein sequence ID" value="QKM62948.1"/>
    <property type="molecule type" value="Genomic_DNA"/>
</dbReference>
<protein>
    <submittedName>
        <fullName evidence="5">Preprotein translocase</fullName>
    </submittedName>
</protein>
<evidence type="ECO:0000313" key="5">
    <source>
        <dbReference type="EMBL" id="QKM62948.1"/>
    </source>
</evidence>
<dbReference type="InterPro" id="IPR013762">
    <property type="entry name" value="Integrase-like_cat_sf"/>
</dbReference>
<dbReference type="Pfam" id="PF00589">
    <property type="entry name" value="Phage_integrase"/>
    <property type="match status" value="1"/>
</dbReference>